<name>A0A2S6ZV36_9XANT</name>
<dbReference type="Proteomes" id="UP000238049">
    <property type="component" value="Unassembled WGS sequence"/>
</dbReference>
<protein>
    <submittedName>
        <fullName evidence="1">Uncharacterized protein</fullName>
    </submittedName>
</protein>
<reference evidence="1 2" key="1">
    <citation type="submission" date="2016-08" db="EMBL/GenBank/DDBJ databases">
        <title>Evolution of the type three secretion system and type three effector repertoires in Xanthomonas.</title>
        <authorList>
            <person name="Merda D."/>
            <person name="Briand M."/>
            <person name="Bosis E."/>
            <person name="Rousseau C."/>
            <person name="Portier P."/>
            <person name="Jacques M.-A."/>
            <person name="Fischer-Le Saux M."/>
        </authorList>
    </citation>
    <scope>NUCLEOTIDE SEQUENCE [LARGE SCALE GENOMIC DNA]</scope>
    <source>
        <strain evidence="1 2">CFBP 7409</strain>
    </source>
</reference>
<evidence type="ECO:0000313" key="1">
    <source>
        <dbReference type="EMBL" id="PPT96422.1"/>
    </source>
</evidence>
<comment type="caution">
    <text evidence="1">The sequence shown here is derived from an EMBL/GenBank/DDBJ whole genome shotgun (WGS) entry which is preliminary data.</text>
</comment>
<evidence type="ECO:0000313" key="2">
    <source>
        <dbReference type="Proteomes" id="UP000238049"/>
    </source>
</evidence>
<accession>A0A2S6ZV36</accession>
<gene>
    <name evidence="1" type="ORF">XarbCFBP7409_15910</name>
</gene>
<sequence length="185" mass="19026">MLFGFNSLQIVAPEPCQPFGARRVGLSLDEAGGLSRLLAIPGATHKMTALPATRAQPAVGPTWTTPCAGVASVPAIRIQRTTARHGSPAATRCVLRLVGTCAAASREVSDRLRGCLRANTGAGMLPCSWPPRGAVGENAATPALAGPAKTSPCAIPCLSPPITSAACSRRRCRTCIAPRCRCTAT</sequence>
<proteinExistence type="predicted"/>
<dbReference type="AlphaFoldDB" id="A0A2S6ZV36"/>
<organism evidence="1 2">
    <name type="scientific">Xanthomonas arboricola pv. guizotiae</name>
    <dbReference type="NCBI Taxonomy" id="487867"/>
    <lineage>
        <taxon>Bacteria</taxon>
        <taxon>Pseudomonadati</taxon>
        <taxon>Pseudomonadota</taxon>
        <taxon>Gammaproteobacteria</taxon>
        <taxon>Lysobacterales</taxon>
        <taxon>Lysobacteraceae</taxon>
        <taxon>Xanthomonas</taxon>
    </lineage>
</organism>
<dbReference type="EMBL" id="MDSL01000037">
    <property type="protein sequence ID" value="PPT96422.1"/>
    <property type="molecule type" value="Genomic_DNA"/>
</dbReference>